<reference evidence="1 2" key="1">
    <citation type="submission" date="2019-04" db="EMBL/GenBank/DDBJ databases">
        <title>Streptomyces oryziradicis sp. nov., a novel actinomycete isolated from rhizosphere soil of rice (Oryza sativa L.).</title>
        <authorList>
            <person name="Li C."/>
        </authorList>
    </citation>
    <scope>NUCLEOTIDE SEQUENCE [LARGE SCALE GENOMIC DNA]</scope>
    <source>
        <strain evidence="1 2">NEAU-C40</strain>
    </source>
</reference>
<dbReference type="EMBL" id="SUMC01000086">
    <property type="protein sequence ID" value="TKA00393.1"/>
    <property type="molecule type" value="Genomic_DNA"/>
</dbReference>
<sequence>MTGPERMSSPLNRDMLEAVFEPDELITSPESILGPVTNADAREVLRTLGIPVWENPWFDLDAGIGERLERVAEWDWELSDRFDQVPPGADGWIGLGLFPYDDIAFDPDSGKVYCLPQDDEIYLVNSSLRSFVHFLYLLKAESPNYEWESNGTAELEATRLRIRETMASVDPAALENPDSCWFEVLMYIVDPEHHY</sequence>
<accession>A0A4U0RXK8</accession>
<dbReference type="OrthoDB" id="4108903at2"/>
<dbReference type="AlphaFoldDB" id="A0A4U0RXK8"/>
<proteinExistence type="predicted"/>
<dbReference type="Proteomes" id="UP000305778">
    <property type="component" value="Unassembled WGS sequence"/>
</dbReference>
<protein>
    <recommendedName>
        <fullName evidence="3">SMI1/KNR4 family protein</fullName>
    </recommendedName>
</protein>
<dbReference type="InterPro" id="IPR025851">
    <property type="entry name" value="SUKH-4"/>
</dbReference>
<name>A0A4U0RXK8_9ACTN</name>
<comment type="caution">
    <text evidence="1">The sequence shown here is derived from an EMBL/GenBank/DDBJ whole genome shotgun (WGS) entry which is preliminary data.</text>
</comment>
<evidence type="ECO:0000313" key="2">
    <source>
        <dbReference type="Proteomes" id="UP000305778"/>
    </source>
</evidence>
<organism evidence="1 2">
    <name type="scientific">Actinacidiphila oryziradicis</name>
    <dbReference type="NCBI Taxonomy" id="2571141"/>
    <lineage>
        <taxon>Bacteria</taxon>
        <taxon>Bacillati</taxon>
        <taxon>Actinomycetota</taxon>
        <taxon>Actinomycetes</taxon>
        <taxon>Kitasatosporales</taxon>
        <taxon>Streptomycetaceae</taxon>
        <taxon>Actinacidiphila</taxon>
    </lineage>
</organism>
<gene>
    <name evidence="1" type="ORF">FCI23_42980</name>
</gene>
<dbReference type="Pfam" id="PF14435">
    <property type="entry name" value="SUKH-4"/>
    <property type="match status" value="1"/>
</dbReference>
<keyword evidence="2" id="KW-1185">Reference proteome</keyword>
<evidence type="ECO:0008006" key="3">
    <source>
        <dbReference type="Google" id="ProtNLM"/>
    </source>
</evidence>
<evidence type="ECO:0000313" key="1">
    <source>
        <dbReference type="EMBL" id="TKA00393.1"/>
    </source>
</evidence>